<dbReference type="InterPro" id="IPR003593">
    <property type="entry name" value="AAA+_ATPase"/>
</dbReference>
<dbReference type="SUPFAM" id="SSF52540">
    <property type="entry name" value="P-loop containing nucleoside triphosphate hydrolases"/>
    <property type="match status" value="1"/>
</dbReference>
<protein>
    <submittedName>
        <fullName evidence="6">ABC transporter ATP-binding protein</fullName>
    </submittedName>
</protein>
<dbReference type="SMART" id="SM00382">
    <property type="entry name" value="AAA"/>
    <property type="match status" value="1"/>
</dbReference>
<comment type="caution">
    <text evidence="6">The sequence shown here is derived from an EMBL/GenBank/DDBJ whole genome shotgun (WGS) entry which is preliminary data.</text>
</comment>
<dbReference type="InterPro" id="IPR017871">
    <property type="entry name" value="ABC_transporter-like_CS"/>
</dbReference>
<proteinExistence type="inferred from homology"/>
<reference evidence="7" key="1">
    <citation type="journal article" date="2019" name="Int. J. Syst. Evol. Microbiol.">
        <title>The Global Catalogue of Microorganisms (GCM) 10K type strain sequencing project: providing services to taxonomists for standard genome sequencing and annotation.</title>
        <authorList>
            <consortium name="The Broad Institute Genomics Platform"/>
            <consortium name="The Broad Institute Genome Sequencing Center for Infectious Disease"/>
            <person name="Wu L."/>
            <person name="Ma J."/>
        </authorList>
    </citation>
    <scope>NUCLEOTIDE SEQUENCE [LARGE SCALE GENOMIC DNA]</scope>
    <source>
        <strain evidence="7">KCTC 22671</strain>
    </source>
</reference>
<dbReference type="PROSITE" id="PS00211">
    <property type="entry name" value="ABC_TRANSPORTER_1"/>
    <property type="match status" value="1"/>
</dbReference>
<dbReference type="EMBL" id="JBHUPC010000017">
    <property type="protein sequence ID" value="MFD2892699.1"/>
    <property type="molecule type" value="Genomic_DNA"/>
</dbReference>
<keyword evidence="2" id="KW-0813">Transport</keyword>
<keyword evidence="4 6" id="KW-0067">ATP-binding</keyword>
<comment type="similarity">
    <text evidence="1">Belongs to the ABC transporter superfamily.</text>
</comment>
<dbReference type="PANTHER" id="PTHR43335">
    <property type="entry name" value="ABC TRANSPORTER, ATP-BINDING PROTEIN"/>
    <property type="match status" value="1"/>
</dbReference>
<evidence type="ECO:0000256" key="2">
    <source>
        <dbReference type="ARBA" id="ARBA00022448"/>
    </source>
</evidence>
<evidence type="ECO:0000259" key="5">
    <source>
        <dbReference type="PROSITE" id="PS50893"/>
    </source>
</evidence>
<dbReference type="InterPro" id="IPR003439">
    <property type="entry name" value="ABC_transporter-like_ATP-bd"/>
</dbReference>
<accession>A0ABW5YNT9</accession>
<organism evidence="6 7">
    <name type="scientific">Flavobacterium chuncheonense</name>
    <dbReference type="NCBI Taxonomy" id="2026653"/>
    <lineage>
        <taxon>Bacteria</taxon>
        <taxon>Pseudomonadati</taxon>
        <taxon>Bacteroidota</taxon>
        <taxon>Flavobacteriia</taxon>
        <taxon>Flavobacteriales</taxon>
        <taxon>Flavobacteriaceae</taxon>
        <taxon>Flavobacterium</taxon>
    </lineage>
</organism>
<name>A0ABW5YNT9_9FLAO</name>
<dbReference type="GO" id="GO:0005524">
    <property type="term" value="F:ATP binding"/>
    <property type="evidence" value="ECO:0007669"/>
    <property type="project" value="UniProtKB-KW"/>
</dbReference>
<sequence>MEYLIQTENLKFKYSKNKTVLNNMSINVPKGSIYGFLGPNGAGKSTTMRLLTGIIPDDDNAISLFGKPIQEQLPYAFEKIGALVESPALYLHLTGYDNLKYIATLRNIELSKIEEVLELVDLTHAKKNKVKQYSLGMKQRLAIAMALLSDPELLFLDEPVNGLDPNGIVEIRKLLVKLNKEKGVTIFVSSHLLGEIEKMCTHVGIISKGILKYEGTMEMLSKKFNKCKIQVTLDDASTWVEKFTNKYDNVKQEDSQKITLNLNNVSEVPEFTRQIIQDGASVYELKIIEGLEEWFMNLTEN</sequence>
<evidence type="ECO:0000256" key="1">
    <source>
        <dbReference type="ARBA" id="ARBA00005417"/>
    </source>
</evidence>
<evidence type="ECO:0000256" key="4">
    <source>
        <dbReference type="ARBA" id="ARBA00022840"/>
    </source>
</evidence>
<evidence type="ECO:0000256" key="3">
    <source>
        <dbReference type="ARBA" id="ARBA00022741"/>
    </source>
</evidence>
<dbReference type="InterPro" id="IPR027417">
    <property type="entry name" value="P-loop_NTPase"/>
</dbReference>
<dbReference type="RefSeq" id="WP_379812410.1">
    <property type="nucleotide sequence ID" value="NZ_JBHUPC010000017.1"/>
</dbReference>
<evidence type="ECO:0000313" key="6">
    <source>
        <dbReference type="EMBL" id="MFD2892699.1"/>
    </source>
</evidence>
<evidence type="ECO:0000313" key="7">
    <source>
        <dbReference type="Proteomes" id="UP001597534"/>
    </source>
</evidence>
<feature type="domain" description="ABC transporter" evidence="5">
    <location>
        <begin position="5"/>
        <end position="233"/>
    </location>
</feature>
<keyword evidence="7" id="KW-1185">Reference proteome</keyword>
<dbReference type="Proteomes" id="UP001597534">
    <property type="component" value="Unassembled WGS sequence"/>
</dbReference>
<dbReference type="Pfam" id="PF00005">
    <property type="entry name" value="ABC_tran"/>
    <property type="match status" value="1"/>
</dbReference>
<dbReference type="Gene3D" id="3.40.50.300">
    <property type="entry name" value="P-loop containing nucleotide triphosphate hydrolases"/>
    <property type="match status" value="1"/>
</dbReference>
<keyword evidence="3" id="KW-0547">Nucleotide-binding</keyword>
<dbReference type="PANTHER" id="PTHR43335:SF4">
    <property type="entry name" value="ABC TRANSPORTER, ATP-BINDING PROTEIN"/>
    <property type="match status" value="1"/>
</dbReference>
<dbReference type="PROSITE" id="PS50893">
    <property type="entry name" value="ABC_TRANSPORTER_2"/>
    <property type="match status" value="1"/>
</dbReference>
<gene>
    <name evidence="6" type="ORF">ACFS5J_11825</name>
</gene>